<dbReference type="OMA" id="HLVNDDW"/>
<feature type="transmembrane region" description="Helical" evidence="2">
    <location>
        <begin position="13"/>
        <end position="35"/>
    </location>
</feature>
<evidence type="ECO:0000256" key="2">
    <source>
        <dbReference type="SAM" id="Phobius"/>
    </source>
</evidence>
<keyword evidence="4" id="KW-1185">Reference proteome</keyword>
<protein>
    <submittedName>
        <fullName evidence="3">Uncharacterized protein</fullName>
    </submittedName>
</protein>
<feature type="transmembrane region" description="Helical" evidence="2">
    <location>
        <begin position="143"/>
        <end position="164"/>
    </location>
</feature>
<dbReference type="OrthoDB" id="265833at2759"/>
<reference evidence="3 4" key="1">
    <citation type="journal article" date="2015" name="PLoS Pathog.">
        <title>Leptomonas seymouri: Adaptations to the Dixenous Life Cycle Analyzed by Genome Sequencing, Transcriptome Profiling and Co-infection with Leishmania donovani.</title>
        <authorList>
            <person name="Kraeva N."/>
            <person name="Butenko A."/>
            <person name="Hlavacova J."/>
            <person name="Kostygov A."/>
            <person name="Myskova J."/>
            <person name="Grybchuk D."/>
            <person name="Lestinova T."/>
            <person name="Votypka J."/>
            <person name="Volf P."/>
            <person name="Opperdoes F."/>
            <person name="Flegontov P."/>
            <person name="Lukes J."/>
            <person name="Yurchenko V."/>
        </authorList>
    </citation>
    <scope>NUCLEOTIDE SEQUENCE [LARGE SCALE GENOMIC DNA]</scope>
    <source>
        <strain evidence="3 4">ATCC 30220</strain>
    </source>
</reference>
<dbReference type="Proteomes" id="UP000038009">
    <property type="component" value="Unassembled WGS sequence"/>
</dbReference>
<feature type="transmembrane region" description="Helical" evidence="2">
    <location>
        <begin position="192"/>
        <end position="216"/>
    </location>
</feature>
<feature type="compositionally biased region" description="Basic and acidic residues" evidence="1">
    <location>
        <begin position="305"/>
        <end position="317"/>
    </location>
</feature>
<dbReference type="EMBL" id="LJSK01000075">
    <property type="protein sequence ID" value="KPI87748.1"/>
    <property type="molecule type" value="Genomic_DNA"/>
</dbReference>
<accession>A0A0N1PDZ3</accession>
<feature type="transmembrane region" description="Helical" evidence="2">
    <location>
        <begin position="110"/>
        <end position="131"/>
    </location>
</feature>
<evidence type="ECO:0000256" key="1">
    <source>
        <dbReference type="SAM" id="MobiDB-lite"/>
    </source>
</evidence>
<keyword evidence="2" id="KW-0812">Transmembrane</keyword>
<name>A0A0N1PDZ3_LEPSE</name>
<sequence length="405" mass="42799">MGLALCHSIPRDVLVQVSLLLFFVALILQAAAIGLHTRNDGGGYFTLKGTPSARSNALVLLAAHPATYIPPTSVIHTSTETTATKLCNPSADILTYSCARFAESFHIVNGLTLASFITNAVVLVIGLFALVRLSHSTVGLLFRLTYATCVPVVLQCAAVGCFFARTVPHARRDTAAKAGYSDNQVKFHRGPVVNLMIAATALLCAGFVMVFVRWVLVLCLRLHFAEHKEHTKAEVKLITEAHMVNDDWTRQKQILLSHARSVHVEMAVKNPHKGDRFSALAAAQSSEPFHQQLSDASPASHHASSHSEEHSYTDPQHESAASSAAPLAGHSDSDRGAVASSSNGKNATAFESAGAGRSSTNPTLPPPASQGDGGSEPAMSTDATPAFSKAEMHDAHGGGFAATAQ</sequence>
<keyword evidence="2" id="KW-0472">Membrane</keyword>
<feature type="region of interest" description="Disordered" evidence="1">
    <location>
        <begin position="283"/>
        <end position="405"/>
    </location>
</feature>
<dbReference type="VEuPathDB" id="TriTrypDB:Lsey_0075_0100"/>
<gene>
    <name evidence="3" type="ORF">ABL78_3157</name>
</gene>
<evidence type="ECO:0000313" key="4">
    <source>
        <dbReference type="Proteomes" id="UP000038009"/>
    </source>
</evidence>
<keyword evidence="2" id="KW-1133">Transmembrane helix</keyword>
<comment type="caution">
    <text evidence="3">The sequence shown here is derived from an EMBL/GenBank/DDBJ whole genome shotgun (WGS) entry which is preliminary data.</text>
</comment>
<organism evidence="3 4">
    <name type="scientific">Leptomonas seymouri</name>
    <dbReference type="NCBI Taxonomy" id="5684"/>
    <lineage>
        <taxon>Eukaryota</taxon>
        <taxon>Discoba</taxon>
        <taxon>Euglenozoa</taxon>
        <taxon>Kinetoplastea</taxon>
        <taxon>Metakinetoplastina</taxon>
        <taxon>Trypanosomatida</taxon>
        <taxon>Trypanosomatidae</taxon>
        <taxon>Leishmaniinae</taxon>
        <taxon>Leptomonas</taxon>
    </lineage>
</organism>
<evidence type="ECO:0000313" key="3">
    <source>
        <dbReference type="EMBL" id="KPI87748.1"/>
    </source>
</evidence>
<dbReference type="AlphaFoldDB" id="A0A0N1PDZ3"/>
<feature type="compositionally biased region" description="Polar residues" evidence="1">
    <location>
        <begin position="283"/>
        <end position="293"/>
    </location>
</feature>
<proteinExistence type="predicted"/>